<dbReference type="GO" id="GO:0000160">
    <property type="term" value="P:phosphorelay signal transduction system"/>
    <property type="evidence" value="ECO:0007669"/>
    <property type="project" value="InterPro"/>
</dbReference>
<organism evidence="5 6">
    <name type="scientific">Pseudomonas prosekii</name>
    <dbReference type="NCBI Taxonomy" id="1148509"/>
    <lineage>
        <taxon>Bacteria</taxon>
        <taxon>Pseudomonadati</taxon>
        <taxon>Pseudomonadota</taxon>
        <taxon>Gammaproteobacteria</taxon>
        <taxon>Pseudomonadales</taxon>
        <taxon>Pseudomonadaceae</taxon>
        <taxon>Pseudomonas</taxon>
    </lineage>
</organism>
<evidence type="ECO:0000313" key="6">
    <source>
        <dbReference type="Proteomes" id="UP000245056"/>
    </source>
</evidence>
<dbReference type="SMART" id="SM00448">
    <property type="entry name" value="REC"/>
    <property type="match status" value="1"/>
</dbReference>
<accession>A0A2U2D327</accession>
<dbReference type="Proteomes" id="UP000245056">
    <property type="component" value="Unassembled WGS sequence"/>
</dbReference>
<feature type="modified residue" description="4-aspartylphosphate" evidence="2">
    <location>
        <position position="147"/>
    </location>
</feature>
<evidence type="ECO:0000256" key="1">
    <source>
        <dbReference type="ARBA" id="ARBA00022553"/>
    </source>
</evidence>
<dbReference type="Pfam" id="PF00072">
    <property type="entry name" value="Response_reg"/>
    <property type="match status" value="1"/>
</dbReference>
<dbReference type="OrthoDB" id="9784719at2"/>
<dbReference type="AlphaFoldDB" id="A0A2U2D327"/>
<name>A0A2U2D327_9PSED</name>
<dbReference type="Gene3D" id="3.40.50.2300">
    <property type="match status" value="1"/>
</dbReference>
<dbReference type="PANTHER" id="PTHR44591">
    <property type="entry name" value="STRESS RESPONSE REGULATOR PROTEIN 1"/>
    <property type="match status" value="1"/>
</dbReference>
<dbReference type="InterPro" id="IPR001789">
    <property type="entry name" value="Sig_transdc_resp-reg_receiver"/>
</dbReference>
<sequence length="215" mass="22987">MRMTDGGSRPKAAGGNGQKTANSCLSRSAVGGQKRPSINGWIYLQGGTAHALSESPFCRAAPKKALTLNVLGSPAIRIRNISVSVDWKNGQPVLGRIIVIEDEPVVRMLLEEVLAELGYTSAAFDNAIQALSYLVHIEGNCALIIADQGLPGGMKGTEFIRMANERWPAIPSILVSGYSVEETLIPLSTTFLYKPYTLDQLESTIATATSNRASP</sequence>
<comment type="caution">
    <text evidence="5">The sequence shown here is derived from an EMBL/GenBank/DDBJ whole genome shotgun (WGS) entry which is preliminary data.</text>
</comment>
<dbReference type="PROSITE" id="PS50110">
    <property type="entry name" value="RESPONSE_REGULATORY"/>
    <property type="match status" value="1"/>
</dbReference>
<gene>
    <name evidence="5" type="ORF">C9I49_22085</name>
</gene>
<feature type="domain" description="Response regulatory" evidence="4">
    <location>
        <begin position="96"/>
        <end position="209"/>
    </location>
</feature>
<dbReference type="InterPro" id="IPR050595">
    <property type="entry name" value="Bact_response_regulator"/>
</dbReference>
<evidence type="ECO:0000313" key="5">
    <source>
        <dbReference type="EMBL" id="PWE41092.1"/>
    </source>
</evidence>
<feature type="region of interest" description="Disordered" evidence="3">
    <location>
        <begin position="1"/>
        <end position="33"/>
    </location>
</feature>
<protein>
    <recommendedName>
        <fullName evidence="4">Response regulatory domain-containing protein</fullName>
    </recommendedName>
</protein>
<evidence type="ECO:0000256" key="2">
    <source>
        <dbReference type="PROSITE-ProRule" id="PRU00169"/>
    </source>
</evidence>
<proteinExistence type="predicted"/>
<reference evidence="5 6" key="1">
    <citation type="submission" date="2018-05" db="EMBL/GenBank/DDBJ databases">
        <title>Genome sequences of two Antarctic strains of Pseudomonas prosekii: insights into adaptation to extreme conditions.</title>
        <authorList>
            <person name="Snopkova K."/>
            <person name="Dufkova K."/>
            <person name="Cejkova D."/>
            <person name="Sedlacek I."/>
            <person name="Smajs D."/>
        </authorList>
    </citation>
    <scope>NUCLEOTIDE SEQUENCE [LARGE SCALE GENOMIC DNA]</scope>
    <source>
        <strain evidence="5 6">P2673</strain>
    </source>
</reference>
<dbReference type="SUPFAM" id="SSF52172">
    <property type="entry name" value="CheY-like"/>
    <property type="match status" value="1"/>
</dbReference>
<dbReference type="EMBL" id="QFAW01000037">
    <property type="protein sequence ID" value="PWE41092.1"/>
    <property type="molecule type" value="Genomic_DNA"/>
</dbReference>
<evidence type="ECO:0000259" key="4">
    <source>
        <dbReference type="PROSITE" id="PS50110"/>
    </source>
</evidence>
<evidence type="ECO:0000256" key="3">
    <source>
        <dbReference type="SAM" id="MobiDB-lite"/>
    </source>
</evidence>
<dbReference type="PANTHER" id="PTHR44591:SF3">
    <property type="entry name" value="RESPONSE REGULATORY DOMAIN-CONTAINING PROTEIN"/>
    <property type="match status" value="1"/>
</dbReference>
<keyword evidence="1 2" id="KW-0597">Phosphoprotein</keyword>
<dbReference type="InterPro" id="IPR011006">
    <property type="entry name" value="CheY-like_superfamily"/>
</dbReference>